<feature type="region of interest" description="Disordered" evidence="4">
    <location>
        <begin position="215"/>
        <end position="246"/>
    </location>
</feature>
<accession>H2XT21</accession>
<dbReference type="OMA" id="FQEHGKI"/>
<keyword evidence="1" id="KW-0677">Repeat</keyword>
<evidence type="ECO:0000313" key="5">
    <source>
        <dbReference type="Ensembl" id="ENSCINP00000032805.1"/>
    </source>
</evidence>
<evidence type="ECO:0000313" key="6">
    <source>
        <dbReference type="Proteomes" id="UP000008144"/>
    </source>
</evidence>
<reference evidence="5" key="2">
    <citation type="journal article" date="2008" name="Genome Biol.">
        <title>Improved genome assembly and evidence-based global gene model set for the chordate Ciona intestinalis: new insight into intron and operon populations.</title>
        <authorList>
            <person name="Satou Y."/>
            <person name="Mineta K."/>
            <person name="Ogasawara M."/>
            <person name="Sasakura Y."/>
            <person name="Shoguchi E."/>
            <person name="Ueno K."/>
            <person name="Yamada L."/>
            <person name="Matsumoto J."/>
            <person name="Wasserscheid J."/>
            <person name="Dewar K."/>
            <person name="Wiley G.B."/>
            <person name="Macmil S.L."/>
            <person name="Roe B.A."/>
            <person name="Zeller R.W."/>
            <person name="Hastings K.E."/>
            <person name="Lemaire P."/>
            <person name="Lindquist E."/>
            <person name="Endo T."/>
            <person name="Hotta K."/>
            <person name="Inaba K."/>
        </authorList>
    </citation>
    <scope>NUCLEOTIDE SEQUENCE [LARGE SCALE GENOMIC DNA]</scope>
    <source>
        <strain evidence="5">wild type</strain>
    </source>
</reference>
<reference evidence="5" key="3">
    <citation type="submission" date="2025-08" db="UniProtKB">
        <authorList>
            <consortium name="Ensembl"/>
        </authorList>
    </citation>
    <scope>IDENTIFICATION</scope>
</reference>
<dbReference type="SUPFAM" id="SSF48403">
    <property type="entry name" value="Ankyrin repeat"/>
    <property type="match status" value="1"/>
</dbReference>
<keyword evidence="2 3" id="KW-0040">ANK repeat</keyword>
<dbReference type="GeneTree" id="ENSGT00660000097163"/>
<dbReference type="InParanoid" id="H2XT21"/>
<reference evidence="6" key="1">
    <citation type="journal article" date="2002" name="Science">
        <title>The draft genome of Ciona intestinalis: insights into chordate and vertebrate origins.</title>
        <authorList>
            <person name="Dehal P."/>
            <person name="Satou Y."/>
            <person name="Campbell R.K."/>
            <person name="Chapman J."/>
            <person name="Degnan B."/>
            <person name="De Tomaso A."/>
            <person name="Davidson B."/>
            <person name="Di Gregorio A."/>
            <person name="Gelpke M."/>
            <person name="Goodstein D.M."/>
            <person name="Harafuji N."/>
            <person name="Hastings K.E."/>
            <person name="Ho I."/>
            <person name="Hotta K."/>
            <person name="Huang W."/>
            <person name="Kawashima T."/>
            <person name="Lemaire P."/>
            <person name="Martinez D."/>
            <person name="Meinertzhagen I.A."/>
            <person name="Necula S."/>
            <person name="Nonaka M."/>
            <person name="Putnam N."/>
            <person name="Rash S."/>
            <person name="Saiga H."/>
            <person name="Satake M."/>
            <person name="Terry A."/>
            <person name="Yamada L."/>
            <person name="Wang H.G."/>
            <person name="Awazu S."/>
            <person name="Azumi K."/>
            <person name="Boore J."/>
            <person name="Branno M."/>
            <person name="Chin-Bow S."/>
            <person name="DeSantis R."/>
            <person name="Doyle S."/>
            <person name="Francino P."/>
            <person name="Keys D.N."/>
            <person name="Haga S."/>
            <person name="Hayashi H."/>
            <person name="Hino K."/>
            <person name="Imai K.S."/>
            <person name="Inaba K."/>
            <person name="Kano S."/>
            <person name="Kobayashi K."/>
            <person name="Kobayashi M."/>
            <person name="Lee B.I."/>
            <person name="Makabe K.W."/>
            <person name="Manohar C."/>
            <person name="Matassi G."/>
            <person name="Medina M."/>
            <person name="Mochizuki Y."/>
            <person name="Mount S."/>
            <person name="Morishita T."/>
            <person name="Miura S."/>
            <person name="Nakayama A."/>
            <person name="Nishizaka S."/>
            <person name="Nomoto H."/>
            <person name="Ohta F."/>
            <person name="Oishi K."/>
            <person name="Rigoutsos I."/>
            <person name="Sano M."/>
            <person name="Sasaki A."/>
            <person name="Sasakura Y."/>
            <person name="Shoguchi E."/>
            <person name="Shin-i T."/>
            <person name="Spagnuolo A."/>
            <person name="Stainier D."/>
            <person name="Suzuki M.M."/>
            <person name="Tassy O."/>
            <person name="Takatori N."/>
            <person name="Tokuoka M."/>
            <person name="Yagi K."/>
            <person name="Yoshizaki F."/>
            <person name="Wada S."/>
            <person name="Zhang C."/>
            <person name="Hyatt P.D."/>
            <person name="Larimer F."/>
            <person name="Detter C."/>
            <person name="Doggett N."/>
            <person name="Glavina T."/>
            <person name="Hawkins T."/>
            <person name="Richardson P."/>
            <person name="Lucas S."/>
            <person name="Kohara Y."/>
            <person name="Levine M."/>
            <person name="Satoh N."/>
            <person name="Rokhsar D.S."/>
        </authorList>
    </citation>
    <scope>NUCLEOTIDE SEQUENCE [LARGE SCALE GENOMIC DNA]</scope>
</reference>
<feature type="compositionally biased region" description="Low complexity" evidence="4">
    <location>
        <begin position="229"/>
        <end position="246"/>
    </location>
</feature>
<reference evidence="5" key="4">
    <citation type="submission" date="2025-09" db="UniProtKB">
        <authorList>
            <consortium name="Ensembl"/>
        </authorList>
    </citation>
    <scope>IDENTIFICATION</scope>
</reference>
<keyword evidence="6" id="KW-1185">Reference proteome</keyword>
<evidence type="ECO:0000256" key="3">
    <source>
        <dbReference type="PROSITE-ProRule" id="PRU00023"/>
    </source>
</evidence>
<organism evidence="5 6">
    <name type="scientific">Ciona intestinalis</name>
    <name type="common">Transparent sea squirt</name>
    <name type="synonym">Ascidia intestinalis</name>
    <dbReference type="NCBI Taxonomy" id="7719"/>
    <lineage>
        <taxon>Eukaryota</taxon>
        <taxon>Metazoa</taxon>
        <taxon>Chordata</taxon>
        <taxon>Tunicata</taxon>
        <taxon>Ascidiacea</taxon>
        <taxon>Phlebobranchia</taxon>
        <taxon>Cionidae</taxon>
        <taxon>Ciona</taxon>
    </lineage>
</organism>
<sequence length="246" mass="27474">MALLKNQEEIYFQLSSLLERTDIASSSFVLSSVAMKCDEKLLEEFMNDKPDVTDKNFRIFVQAHLYTASFWGFFDVAHALIQQGADVNHKNTSTLWTPLHAACFQEHEKLIVLLLESGANIYSLDKDGRSCVDIASVSNKVWSHFSDLGCKRTPDALLIKKGLLQNSVNVMKDNFQMDLHTKSGIKLIEYTPPQSSRFKKSVNSSTEMQAALGGDVLAGNDITPRQNTSSSRSVSKSSMSSLLQWK</sequence>
<dbReference type="Gene3D" id="1.25.40.20">
    <property type="entry name" value="Ankyrin repeat-containing domain"/>
    <property type="match status" value="1"/>
</dbReference>
<feature type="repeat" description="ANK" evidence="3">
    <location>
        <begin position="94"/>
        <end position="126"/>
    </location>
</feature>
<dbReference type="SMART" id="SM00248">
    <property type="entry name" value="ANK"/>
    <property type="match status" value="2"/>
</dbReference>
<name>H2XT21_CIOIN</name>
<evidence type="ECO:0000256" key="1">
    <source>
        <dbReference type="ARBA" id="ARBA00022737"/>
    </source>
</evidence>
<protein>
    <submittedName>
        <fullName evidence="5">Uncharacterized protein</fullName>
    </submittedName>
</protein>
<dbReference type="InterPro" id="IPR002110">
    <property type="entry name" value="Ankyrin_rpt"/>
</dbReference>
<dbReference type="Pfam" id="PF12796">
    <property type="entry name" value="Ank_2"/>
    <property type="match status" value="1"/>
</dbReference>
<dbReference type="Proteomes" id="UP000008144">
    <property type="component" value="Chromosome 3"/>
</dbReference>
<proteinExistence type="predicted"/>
<dbReference type="STRING" id="7719.ENSCINP00000032805"/>
<evidence type="ECO:0000256" key="4">
    <source>
        <dbReference type="SAM" id="MobiDB-lite"/>
    </source>
</evidence>
<dbReference type="PANTHER" id="PTHR24171:SF9">
    <property type="entry name" value="ANKYRIN REPEAT DOMAIN-CONTAINING PROTEIN 39"/>
    <property type="match status" value="1"/>
</dbReference>
<dbReference type="HOGENOM" id="CLU_000134_28_0_1"/>
<dbReference type="PROSITE" id="PS50088">
    <property type="entry name" value="ANK_REPEAT"/>
    <property type="match status" value="1"/>
</dbReference>
<dbReference type="EMBL" id="EAAA01001659">
    <property type="status" value="NOT_ANNOTATED_CDS"/>
    <property type="molecule type" value="Genomic_DNA"/>
</dbReference>
<dbReference type="InterPro" id="IPR036770">
    <property type="entry name" value="Ankyrin_rpt-contain_sf"/>
</dbReference>
<dbReference type="PANTHER" id="PTHR24171">
    <property type="entry name" value="ANKYRIN REPEAT DOMAIN-CONTAINING PROTEIN 39-RELATED"/>
    <property type="match status" value="1"/>
</dbReference>
<dbReference type="PROSITE" id="PS50297">
    <property type="entry name" value="ANK_REP_REGION"/>
    <property type="match status" value="1"/>
</dbReference>
<evidence type="ECO:0000256" key="2">
    <source>
        <dbReference type="ARBA" id="ARBA00023043"/>
    </source>
</evidence>
<dbReference type="AlphaFoldDB" id="H2XT21"/>
<dbReference type="Ensembl" id="ENSCINT00000031690.1">
    <property type="protein sequence ID" value="ENSCINP00000032805.1"/>
    <property type="gene ID" value="ENSCING00000020048.1"/>
</dbReference>